<evidence type="ECO:0000256" key="7">
    <source>
        <dbReference type="ARBA" id="ARBA00025046"/>
    </source>
</evidence>
<feature type="binding site" evidence="9">
    <location>
        <begin position="90"/>
        <end position="93"/>
    </location>
    <ligand>
        <name>substrate</name>
    </ligand>
</feature>
<evidence type="ECO:0000256" key="2">
    <source>
        <dbReference type="ARBA" id="ARBA00001968"/>
    </source>
</evidence>
<dbReference type="GO" id="GO:0047443">
    <property type="term" value="F:4-hydroxy-4-methyl-2-oxoglutarate aldolase activity"/>
    <property type="evidence" value="ECO:0007669"/>
    <property type="project" value="UniProtKB-EC"/>
</dbReference>
<evidence type="ECO:0000256" key="4">
    <source>
        <dbReference type="ARBA" id="ARBA00011233"/>
    </source>
</evidence>
<comment type="function">
    <text evidence="7 10">Catalyzes the aldol cleavage of 4-hydroxy-4-methyl-2-oxoglutarate (HMG) into 2 molecules of pyruvate. Also contains a secondary oxaloacetate (OAA) decarboxylase activity due to the common pyruvate enolate transition state formed following C-C bond cleavage in the retro-aldol and decarboxylation reactions.</text>
</comment>
<dbReference type="Gene3D" id="3.50.30.40">
    <property type="entry name" value="Ribonuclease E inhibitor RraA/RraA-like"/>
    <property type="match status" value="1"/>
</dbReference>
<dbReference type="CDD" id="cd16841">
    <property type="entry name" value="RraA_family"/>
    <property type="match status" value="1"/>
</dbReference>
<comment type="catalytic activity">
    <reaction evidence="1 10">
        <text>4-hydroxy-4-methyl-2-oxoglutarate = 2 pyruvate</text>
        <dbReference type="Rhea" id="RHEA:22748"/>
        <dbReference type="ChEBI" id="CHEBI:15361"/>
        <dbReference type="ChEBI" id="CHEBI:58276"/>
        <dbReference type="EC" id="4.1.3.17"/>
    </reaction>
</comment>
<keyword evidence="6 10" id="KW-0456">Lyase</keyword>
<evidence type="ECO:0000256" key="8">
    <source>
        <dbReference type="ARBA" id="ARBA00047973"/>
    </source>
</evidence>
<dbReference type="PANTHER" id="PTHR33254:SF4">
    <property type="entry name" value="4-HYDROXY-4-METHYL-2-OXOGLUTARATE ALDOLASE 3-RELATED"/>
    <property type="match status" value="1"/>
</dbReference>
<dbReference type="PATRIC" id="fig|665952.3.peg.1543"/>
<accession>G9QKK1</accession>
<organism evidence="11 12">
    <name type="scientific">Bacillus smithii 7_3_47FAA</name>
    <dbReference type="NCBI Taxonomy" id="665952"/>
    <lineage>
        <taxon>Bacteria</taxon>
        <taxon>Bacillati</taxon>
        <taxon>Bacillota</taxon>
        <taxon>Bacilli</taxon>
        <taxon>Bacillales</taxon>
        <taxon>Bacillaceae</taxon>
        <taxon>Bacillus</taxon>
    </lineage>
</organism>
<evidence type="ECO:0000256" key="3">
    <source>
        <dbReference type="ARBA" id="ARBA00008621"/>
    </source>
</evidence>
<protein>
    <recommendedName>
        <fullName evidence="10">4-hydroxy-4-methyl-2-oxoglutarate aldolase</fullName>
        <shortName evidence="10">HMG aldolase</shortName>
        <ecNumber evidence="10">4.1.1.112</ecNumber>
        <ecNumber evidence="10">4.1.3.17</ecNumber>
    </recommendedName>
    <alternativeName>
        <fullName evidence="10">Oxaloacetate decarboxylase</fullName>
    </alternativeName>
</protein>
<dbReference type="NCBIfam" id="TIGR01935">
    <property type="entry name" value="NOT-MenG"/>
    <property type="match status" value="1"/>
</dbReference>
<dbReference type="PANTHER" id="PTHR33254">
    <property type="entry name" value="4-HYDROXY-4-METHYL-2-OXOGLUTARATE ALDOLASE 3-RELATED"/>
    <property type="match status" value="1"/>
</dbReference>
<dbReference type="Proteomes" id="UP000011747">
    <property type="component" value="Unassembled WGS sequence"/>
</dbReference>
<dbReference type="EMBL" id="ACWF01000081">
    <property type="protein sequence ID" value="EHL78331.1"/>
    <property type="molecule type" value="Genomic_DNA"/>
</dbReference>
<dbReference type="SUPFAM" id="SSF89562">
    <property type="entry name" value="RraA-like"/>
    <property type="match status" value="1"/>
</dbReference>
<reference evidence="11 12" key="1">
    <citation type="submission" date="2011-09" db="EMBL/GenBank/DDBJ databases">
        <title>The Genome Sequence of Bacillus smithii 7_3_47FAA.</title>
        <authorList>
            <consortium name="The Broad Institute Genome Sequencing Platform"/>
            <person name="Earl A."/>
            <person name="Ward D."/>
            <person name="Feldgarden M."/>
            <person name="Gevers D."/>
            <person name="Daigneault M."/>
            <person name="Strauss J."/>
            <person name="Allen-Vercoe E."/>
            <person name="Young S.K."/>
            <person name="Zeng Q."/>
            <person name="Gargeya S."/>
            <person name="Fitzgerald M."/>
            <person name="Haas B."/>
            <person name="Abouelleil A."/>
            <person name="Alvarado L."/>
            <person name="Arachchi H.M."/>
            <person name="Berlin A."/>
            <person name="Brown A."/>
            <person name="Chapman S.B."/>
            <person name="Chen Z."/>
            <person name="Dunbar C."/>
            <person name="Freedman E."/>
            <person name="Gearin G."/>
            <person name="Goldberg J."/>
            <person name="Griggs A."/>
            <person name="Gujja S."/>
            <person name="Heiman D."/>
            <person name="Howarth C."/>
            <person name="Larson L."/>
            <person name="Lui A."/>
            <person name="MacDonald P.J.P."/>
            <person name="Montmayeur A."/>
            <person name="Murphy C."/>
            <person name="Neiman D."/>
            <person name="Pearson M."/>
            <person name="Priest M."/>
            <person name="Roberts A."/>
            <person name="Saif S."/>
            <person name="Shea T."/>
            <person name="Shenoy N."/>
            <person name="Sisk P."/>
            <person name="Stolte C."/>
            <person name="Sykes S."/>
            <person name="Wortman J."/>
            <person name="Nusbaum C."/>
            <person name="Birren B."/>
        </authorList>
    </citation>
    <scope>NUCLEOTIDE SEQUENCE [LARGE SCALE GENOMIC DNA]</scope>
    <source>
        <strain evidence="11 12">7_3_47FAA</strain>
    </source>
</reference>
<dbReference type="AlphaFoldDB" id="G9QKK1"/>
<proteinExistence type="inferred from homology"/>
<dbReference type="HOGENOM" id="CLU_072626_4_0_9"/>
<comment type="similarity">
    <text evidence="3 10">Belongs to the class II aldolase/RraA-like family.</text>
</comment>
<feature type="binding site" evidence="9">
    <location>
        <position position="112"/>
    </location>
    <ligand>
        <name>substrate</name>
    </ligand>
</feature>
<comment type="caution">
    <text evidence="11">The sequence shown here is derived from an EMBL/GenBank/DDBJ whole genome shotgun (WGS) entry which is preliminary data.</text>
</comment>
<dbReference type="EC" id="4.1.3.17" evidence="10"/>
<keyword evidence="9" id="KW-0460">Magnesium</keyword>
<dbReference type="InterPro" id="IPR036704">
    <property type="entry name" value="RraA/RraA-like_sf"/>
</dbReference>
<dbReference type="NCBIfam" id="NF006875">
    <property type="entry name" value="PRK09372.1"/>
    <property type="match status" value="1"/>
</dbReference>
<keyword evidence="12" id="KW-1185">Reference proteome</keyword>
<evidence type="ECO:0000256" key="10">
    <source>
        <dbReference type="RuleBase" id="RU004338"/>
    </source>
</evidence>
<gene>
    <name evidence="11" type="ORF">HMPREF1015_01690</name>
</gene>
<comment type="catalytic activity">
    <reaction evidence="8 10">
        <text>oxaloacetate + H(+) = pyruvate + CO2</text>
        <dbReference type="Rhea" id="RHEA:15641"/>
        <dbReference type="ChEBI" id="CHEBI:15361"/>
        <dbReference type="ChEBI" id="CHEBI:15378"/>
        <dbReference type="ChEBI" id="CHEBI:16452"/>
        <dbReference type="ChEBI" id="CHEBI:16526"/>
        <dbReference type="EC" id="4.1.1.112"/>
    </reaction>
</comment>
<comment type="cofactor">
    <cofactor evidence="2 10">
        <name>a divalent metal cation</name>
        <dbReference type="ChEBI" id="CHEBI:60240"/>
    </cofactor>
</comment>
<feature type="binding site" evidence="9">
    <location>
        <position position="113"/>
    </location>
    <ligand>
        <name>Mg(2+)</name>
        <dbReference type="ChEBI" id="CHEBI:18420"/>
    </ligand>
</feature>
<sequence length="174" mass="19200">MSNYKEYYIILEVKEMTFKTADLWDEFNEELQACKLAFHSYGKKKRFSGPIATVKVFEDNVLVKEALQSVPKGSVLVVDGDGSRNCALLGDRLGEIAQNRELAGVIINGCARDTADLAELEIGVLAIGSIPVKSKKEGKGERDIVLHFGEVEWVPGHYVYADEDGVVLSPRPLV</sequence>
<dbReference type="GO" id="GO:0051252">
    <property type="term" value="P:regulation of RNA metabolic process"/>
    <property type="evidence" value="ECO:0007669"/>
    <property type="project" value="InterPro"/>
</dbReference>
<evidence type="ECO:0000313" key="12">
    <source>
        <dbReference type="Proteomes" id="UP000011747"/>
    </source>
</evidence>
<name>G9QKK1_9BACI</name>
<evidence type="ECO:0000256" key="9">
    <source>
        <dbReference type="PIRSR" id="PIRSR605493-1"/>
    </source>
</evidence>
<dbReference type="InterPro" id="IPR010203">
    <property type="entry name" value="RraA"/>
</dbReference>
<comment type="cofactor">
    <cofactor evidence="9">
        <name>Mg(2+)</name>
        <dbReference type="ChEBI" id="CHEBI:18420"/>
    </cofactor>
</comment>
<evidence type="ECO:0000256" key="6">
    <source>
        <dbReference type="ARBA" id="ARBA00023239"/>
    </source>
</evidence>
<dbReference type="GO" id="GO:0008428">
    <property type="term" value="F:ribonuclease inhibitor activity"/>
    <property type="evidence" value="ECO:0007669"/>
    <property type="project" value="InterPro"/>
</dbReference>
<comment type="subunit">
    <text evidence="4 10">Homotrimer.</text>
</comment>
<dbReference type="EC" id="4.1.1.112" evidence="10"/>
<evidence type="ECO:0000256" key="1">
    <source>
        <dbReference type="ARBA" id="ARBA00001342"/>
    </source>
</evidence>
<dbReference type="GO" id="GO:0008948">
    <property type="term" value="F:oxaloacetate decarboxylase activity"/>
    <property type="evidence" value="ECO:0007669"/>
    <property type="project" value="UniProtKB-EC"/>
</dbReference>
<evidence type="ECO:0000256" key="5">
    <source>
        <dbReference type="ARBA" id="ARBA00022723"/>
    </source>
</evidence>
<keyword evidence="5 9" id="KW-0479">Metal-binding</keyword>
<dbReference type="InterPro" id="IPR005493">
    <property type="entry name" value="RraA/RraA-like"/>
</dbReference>
<dbReference type="Pfam" id="PF03737">
    <property type="entry name" value="RraA-like"/>
    <property type="match status" value="1"/>
</dbReference>
<evidence type="ECO:0000313" key="11">
    <source>
        <dbReference type="EMBL" id="EHL78331.1"/>
    </source>
</evidence>
<dbReference type="GO" id="GO:0046872">
    <property type="term" value="F:metal ion binding"/>
    <property type="evidence" value="ECO:0007669"/>
    <property type="project" value="UniProtKB-KW"/>
</dbReference>